<dbReference type="GO" id="GO:0019563">
    <property type="term" value="P:glycerol catabolic process"/>
    <property type="evidence" value="ECO:0007669"/>
    <property type="project" value="TreeGrafter"/>
</dbReference>
<dbReference type="InterPro" id="IPR022896">
    <property type="entry name" value="TrioseP_Isoase_bac/euk"/>
</dbReference>
<evidence type="ECO:0000256" key="5">
    <source>
        <dbReference type="ARBA" id="ARBA00011738"/>
    </source>
</evidence>
<dbReference type="InterPro" id="IPR013785">
    <property type="entry name" value="Aldolase_TIM"/>
</dbReference>
<dbReference type="PROSITE" id="PS00171">
    <property type="entry name" value="TIM_1"/>
    <property type="match status" value="1"/>
</dbReference>
<dbReference type="Proteomes" id="UP001152888">
    <property type="component" value="Unassembled WGS sequence"/>
</dbReference>
<evidence type="ECO:0000256" key="11">
    <source>
        <dbReference type="RuleBase" id="RU363013"/>
    </source>
</evidence>
<evidence type="ECO:0000256" key="4">
    <source>
        <dbReference type="ARBA" id="ARBA00007422"/>
    </source>
</evidence>
<dbReference type="OrthoDB" id="6715177at2759"/>
<dbReference type="NCBIfam" id="TIGR00419">
    <property type="entry name" value="tim"/>
    <property type="match status" value="1"/>
</dbReference>
<dbReference type="PANTHER" id="PTHR21139:SF2">
    <property type="entry name" value="TRIOSEPHOSPHATE ISOMERASE"/>
    <property type="match status" value="1"/>
</dbReference>
<dbReference type="EC" id="5.3.1.1" evidence="6 11"/>
<evidence type="ECO:0000256" key="3">
    <source>
        <dbReference type="ARBA" id="ARBA00004742"/>
    </source>
</evidence>
<dbReference type="CDD" id="cd00311">
    <property type="entry name" value="TIM"/>
    <property type="match status" value="1"/>
</dbReference>
<protein>
    <recommendedName>
        <fullName evidence="7 11">Triosephosphate isomerase</fullName>
        <ecNumber evidence="6 11">5.3.1.1</ecNumber>
    </recommendedName>
</protein>
<evidence type="ECO:0000256" key="1">
    <source>
        <dbReference type="ARBA" id="ARBA00000474"/>
    </source>
</evidence>
<dbReference type="FunFam" id="3.20.20.70:FF:000025">
    <property type="entry name" value="Triosephosphate isomerase"/>
    <property type="match status" value="1"/>
</dbReference>
<sequence>MADTCPARVIAYSSFKIVSNMFWLTRFSFIAKNAWPVVSPQLQQRCFSNGVGNFSKTLLLQFQQRCFSDGCPGGMGRKFVVGGNWKMNGTKKQVDEILDFLKKGPLNADTEVIVGVPAVYLDYVKCNAPPGVEVAAQNCYKAEKGAFTGEISALMLKDINVGWVILGHSERRQIFGETDDLIAEKVAFALDSGLKVIACIGETLQEREAGKTEEVVFRQIQAIANKIKDWTNVVIAYEPVWAIGTGKTATPEQAQEVHKALRGYICEKISPSVAESVRIQYGGSVTGANCKDLGAKPDIDGFLVGGASLKPEFVQIVNARQ</sequence>
<dbReference type="AlphaFoldDB" id="A0A9P0LZ58"/>
<evidence type="ECO:0000313" key="12">
    <source>
        <dbReference type="EMBL" id="CAH2004449.1"/>
    </source>
</evidence>
<dbReference type="InterPro" id="IPR000652">
    <property type="entry name" value="Triosephosphate_isomerase"/>
</dbReference>
<evidence type="ECO:0000256" key="7">
    <source>
        <dbReference type="ARBA" id="ARBA00019397"/>
    </source>
</evidence>
<comment type="similarity">
    <text evidence="4 11">Belongs to the triosephosphate isomerase family.</text>
</comment>
<dbReference type="PANTHER" id="PTHR21139">
    <property type="entry name" value="TRIOSEPHOSPHATE ISOMERASE"/>
    <property type="match status" value="1"/>
</dbReference>
<comment type="caution">
    <text evidence="12">The sequence shown here is derived from an EMBL/GenBank/DDBJ whole genome shotgun (WGS) entry which is preliminary data.</text>
</comment>
<reference evidence="12" key="1">
    <citation type="submission" date="2022-03" db="EMBL/GenBank/DDBJ databases">
        <authorList>
            <person name="Sayadi A."/>
        </authorList>
    </citation>
    <scope>NUCLEOTIDE SEQUENCE</scope>
</reference>
<gene>
    <name evidence="12" type="ORF">ACAOBT_LOCUS28011</name>
</gene>
<comment type="pathway">
    <text evidence="3 11">Carbohydrate biosynthesis; gluconeogenesis.</text>
</comment>
<dbReference type="InterPro" id="IPR020861">
    <property type="entry name" value="Triosephosphate_isomerase_AS"/>
</dbReference>
<dbReference type="Gene3D" id="3.20.20.70">
    <property type="entry name" value="Aldolase class I"/>
    <property type="match status" value="1"/>
</dbReference>
<keyword evidence="10 11" id="KW-0413">Isomerase</keyword>
<proteinExistence type="inferred from homology"/>
<dbReference type="Pfam" id="PF00121">
    <property type="entry name" value="TIM"/>
    <property type="match status" value="1"/>
</dbReference>
<evidence type="ECO:0000256" key="6">
    <source>
        <dbReference type="ARBA" id="ARBA00011940"/>
    </source>
</evidence>
<comment type="pathway">
    <text evidence="2 11">Carbohydrate degradation; glycolysis; D-glyceraldehyde 3-phosphate from glycerone phosphate: step 1/1.</text>
</comment>
<dbReference type="GO" id="GO:0004807">
    <property type="term" value="F:triose-phosphate isomerase activity"/>
    <property type="evidence" value="ECO:0007669"/>
    <property type="project" value="UniProtKB-EC"/>
</dbReference>
<dbReference type="GO" id="GO:0005829">
    <property type="term" value="C:cytosol"/>
    <property type="evidence" value="ECO:0007669"/>
    <property type="project" value="TreeGrafter"/>
</dbReference>
<dbReference type="GO" id="GO:0006094">
    <property type="term" value="P:gluconeogenesis"/>
    <property type="evidence" value="ECO:0007669"/>
    <property type="project" value="UniProtKB-KW"/>
</dbReference>
<evidence type="ECO:0000256" key="2">
    <source>
        <dbReference type="ARBA" id="ARBA00004680"/>
    </source>
</evidence>
<accession>A0A9P0LZ58</accession>
<dbReference type="PROSITE" id="PS51440">
    <property type="entry name" value="TIM_2"/>
    <property type="match status" value="1"/>
</dbReference>
<keyword evidence="9 11" id="KW-0324">Glycolysis</keyword>
<evidence type="ECO:0000256" key="8">
    <source>
        <dbReference type="ARBA" id="ARBA00022432"/>
    </source>
</evidence>
<dbReference type="GO" id="GO:0046166">
    <property type="term" value="P:glyceraldehyde-3-phosphate biosynthetic process"/>
    <property type="evidence" value="ECO:0007669"/>
    <property type="project" value="TreeGrafter"/>
</dbReference>
<keyword evidence="13" id="KW-1185">Reference proteome</keyword>
<dbReference type="SUPFAM" id="SSF51351">
    <property type="entry name" value="Triosephosphate isomerase (TIM)"/>
    <property type="match status" value="1"/>
</dbReference>
<evidence type="ECO:0000256" key="9">
    <source>
        <dbReference type="ARBA" id="ARBA00023152"/>
    </source>
</evidence>
<dbReference type="EMBL" id="CAKOFQ010007591">
    <property type="protein sequence ID" value="CAH2004449.1"/>
    <property type="molecule type" value="Genomic_DNA"/>
</dbReference>
<keyword evidence="8 11" id="KW-0312">Gluconeogenesis</keyword>
<dbReference type="GO" id="GO:0006096">
    <property type="term" value="P:glycolytic process"/>
    <property type="evidence" value="ECO:0007669"/>
    <property type="project" value="UniProtKB-KW"/>
</dbReference>
<organism evidence="12 13">
    <name type="scientific">Acanthoscelides obtectus</name>
    <name type="common">Bean weevil</name>
    <name type="synonym">Bruchus obtectus</name>
    <dbReference type="NCBI Taxonomy" id="200917"/>
    <lineage>
        <taxon>Eukaryota</taxon>
        <taxon>Metazoa</taxon>
        <taxon>Ecdysozoa</taxon>
        <taxon>Arthropoda</taxon>
        <taxon>Hexapoda</taxon>
        <taxon>Insecta</taxon>
        <taxon>Pterygota</taxon>
        <taxon>Neoptera</taxon>
        <taxon>Endopterygota</taxon>
        <taxon>Coleoptera</taxon>
        <taxon>Polyphaga</taxon>
        <taxon>Cucujiformia</taxon>
        <taxon>Chrysomeloidea</taxon>
        <taxon>Chrysomelidae</taxon>
        <taxon>Bruchinae</taxon>
        <taxon>Bruchini</taxon>
        <taxon>Acanthoscelides</taxon>
    </lineage>
</organism>
<dbReference type="InterPro" id="IPR035990">
    <property type="entry name" value="TIM_sf"/>
</dbReference>
<comment type="subunit">
    <text evidence="5">Homodimer.</text>
</comment>
<evidence type="ECO:0000256" key="10">
    <source>
        <dbReference type="ARBA" id="ARBA00023235"/>
    </source>
</evidence>
<name>A0A9P0LZ58_ACAOB</name>
<evidence type="ECO:0000313" key="13">
    <source>
        <dbReference type="Proteomes" id="UP001152888"/>
    </source>
</evidence>
<dbReference type="HAMAP" id="MF_00147_B">
    <property type="entry name" value="TIM_B"/>
    <property type="match status" value="1"/>
</dbReference>
<comment type="catalytic activity">
    <reaction evidence="1 11">
        <text>D-glyceraldehyde 3-phosphate = dihydroxyacetone phosphate</text>
        <dbReference type="Rhea" id="RHEA:18585"/>
        <dbReference type="ChEBI" id="CHEBI:57642"/>
        <dbReference type="ChEBI" id="CHEBI:59776"/>
        <dbReference type="EC" id="5.3.1.1"/>
    </reaction>
</comment>